<evidence type="ECO:0000313" key="1">
    <source>
        <dbReference type="EMBL" id="SHN83556.1"/>
    </source>
</evidence>
<keyword evidence="2" id="KW-1185">Reference proteome</keyword>
<reference evidence="2" key="1">
    <citation type="submission" date="2016-11" db="EMBL/GenBank/DDBJ databases">
        <authorList>
            <person name="Varghese N."/>
            <person name="Submissions S."/>
        </authorList>
    </citation>
    <scope>NUCLEOTIDE SEQUENCE [LARGE SCALE GENOMIC DNA]</scope>
    <source>
        <strain evidence="2">GAS401</strain>
    </source>
</reference>
<name>A0A1M7UKX4_9BRAD</name>
<dbReference type="RefSeq" id="WP_072822744.1">
    <property type="nucleotide sequence ID" value="NZ_LT670849.1"/>
</dbReference>
<dbReference type="EMBL" id="LT670849">
    <property type="protein sequence ID" value="SHN83556.1"/>
    <property type="molecule type" value="Genomic_DNA"/>
</dbReference>
<accession>A0A1M7UKX4</accession>
<dbReference type="AlphaFoldDB" id="A0A1M7UKX4"/>
<protein>
    <submittedName>
        <fullName evidence="1">Uncharacterized protein</fullName>
    </submittedName>
</protein>
<sequence>MSIRKPLDLPPDIAKAFVKDMKAYFAEEDGLKRDVIAVRQLNTLKEHQSPRDKPLRLSDVKAMFLEMKGMVG</sequence>
<gene>
    <name evidence="1" type="ORF">SAMN05444170_5547</name>
</gene>
<evidence type="ECO:0000313" key="2">
    <source>
        <dbReference type="Proteomes" id="UP000184096"/>
    </source>
</evidence>
<proteinExistence type="predicted"/>
<organism evidence="1 2">
    <name type="scientific">Bradyrhizobium erythrophlei</name>
    <dbReference type="NCBI Taxonomy" id="1437360"/>
    <lineage>
        <taxon>Bacteria</taxon>
        <taxon>Pseudomonadati</taxon>
        <taxon>Pseudomonadota</taxon>
        <taxon>Alphaproteobacteria</taxon>
        <taxon>Hyphomicrobiales</taxon>
        <taxon>Nitrobacteraceae</taxon>
        <taxon>Bradyrhizobium</taxon>
    </lineage>
</organism>
<dbReference type="Proteomes" id="UP000184096">
    <property type="component" value="Chromosome I"/>
</dbReference>